<dbReference type="Proteomes" id="UP000410492">
    <property type="component" value="Unassembled WGS sequence"/>
</dbReference>
<feature type="compositionally biased region" description="Acidic residues" evidence="2">
    <location>
        <begin position="588"/>
        <end position="598"/>
    </location>
</feature>
<evidence type="ECO:0000313" key="4">
    <source>
        <dbReference type="EMBL" id="VEN64302.1"/>
    </source>
</evidence>
<feature type="region of interest" description="Disordered" evidence="2">
    <location>
        <begin position="1055"/>
        <end position="1096"/>
    </location>
</feature>
<feature type="domain" description="Activating transcription factor 7-interacting protein Fn3" evidence="3">
    <location>
        <begin position="1362"/>
        <end position="1456"/>
    </location>
</feature>
<feature type="compositionally biased region" description="Acidic residues" evidence="2">
    <location>
        <begin position="556"/>
        <end position="572"/>
    </location>
</feature>
<feature type="region of interest" description="Disordered" evidence="2">
    <location>
        <begin position="1126"/>
        <end position="1196"/>
    </location>
</feature>
<feature type="compositionally biased region" description="Acidic residues" evidence="2">
    <location>
        <begin position="203"/>
        <end position="214"/>
    </location>
</feature>
<dbReference type="GO" id="GO:0003712">
    <property type="term" value="F:transcription coregulator activity"/>
    <property type="evidence" value="ECO:0007669"/>
    <property type="project" value="TreeGrafter"/>
</dbReference>
<dbReference type="Pfam" id="PF16794">
    <property type="entry name" value="fn3_4"/>
    <property type="match status" value="1"/>
</dbReference>
<feature type="compositionally biased region" description="Polar residues" evidence="2">
    <location>
        <begin position="1126"/>
        <end position="1148"/>
    </location>
</feature>
<dbReference type="InterPro" id="IPR026085">
    <property type="entry name" value="ATF7-int"/>
</dbReference>
<keyword evidence="5" id="KW-1185">Reference proteome</keyword>
<feature type="compositionally biased region" description="Basic and acidic residues" evidence="2">
    <location>
        <begin position="257"/>
        <end position="268"/>
    </location>
</feature>
<feature type="compositionally biased region" description="Polar residues" evidence="2">
    <location>
        <begin position="1170"/>
        <end position="1181"/>
    </location>
</feature>
<feature type="compositionally biased region" description="Basic and acidic residues" evidence="2">
    <location>
        <begin position="599"/>
        <end position="617"/>
    </location>
</feature>
<dbReference type="GO" id="GO:0006355">
    <property type="term" value="P:regulation of DNA-templated transcription"/>
    <property type="evidence" value="ECO:0007669"/>
    <property type="project" value="TreeGrafter"/>
</dbReference>
<feature type="compositionally biased region" description="Basic and acidic residues" evidence="2">
    <location>
        <begin position="767"/>
        <end position="777"/>
    </location>
</feature>
<keyword evidence="1" id="KW-0175">Coiled coil</keyword>
<feature type="region of interest" description="Disordered" evidence="2">
    <location>
        <begin position="1"/>
        <end position="222"/>
    </location>
</feature>
<evidence type="ECO:0000259" key="3">
    <source>
        <dbReference type="Pfam" id="PF16794"/>
    </source>
</evidence>
<proteinExistence type="predicted"/>
<feature type="compositionally biased region" description="Acidic residues" evidence="2">
    <location>
        <begin position="404"/>
        <end position="419"/>
    </location>
</feature>
<dbReference type="OrthoDB" id="2434995at2759"/>
<dbReference type="GO" id="GO:0005667">
    <property type="term" value="C:transcription regulator complex"/>
    <property type="evidence" value="ECO:0007669"/>
    <property type="project" value="TreeGrafter"/>
</dbReference>
<feature type="region of interest" description="Disordered" evidence="2">
    <location>
        <begin position="388"/>
        <end position="941"/>
    </location>
</feature>
<feature type="region of interest" description="Disordered" evidence="2">
    <location>
        <begin position="234"/>
        <end position="321"/>
    </location>
</feature>
<reference evidence="4 5" key="1">
    <citation type="submission" date="2019-01" db="EMBL/GenBank/DDBJ databases">
        <authorList>
            <person name="Sayadi A."/>
        </authorList>
    </citation>
    <scope>NUCLEOTIDE SEQUENCE [LARGE SCALE GENOMIC DNA]</scope>
</reference>
<feature type="compositionally biased region" description="Polar residues" evidence="2">
    <location>
        <begin position="1081"/>
        <end position="1096"/>
    </location>
</feature>
<feature type="compositionally biased region" description="Basic and acidic residues" evidence="2">
    <location>
        <begin position="698"/>
        <end position="707"/>
    </location>
</feature>
<feature type="region of interest" description="Disordered" evidence="2">
    <location>
        <begin position="340"/>
        <end position="369"/>
    </location>
</feature>
<sequence>MASVKASENQSTGLATLPSGLLFDTFKSSPEDDKDSDEESFHLPMLDCDEDLQLDKSISNATETEEDILNKFETSPTEAPAADSNVKSTQETSEHENSTNGNEDTEHIEDNVVDSKEQNDDAKEHHEDAAIENNEELENKTEVTEELSDEVPTENSDTANDEAIDEANDEANDEMSVVNNETLTDENPIVDNADNNEQNEAVPIEEGDNFDNDAGDSPSEIKDDITTVEDNLEDEVNAQNGDDKIDAGENEELNEVDTNHCLDNKVESSETTNEDAVNEDIVVSKTEKLEEEEQLESLLSQADSTSQTYTNENSNLDEEEASLKDLVDNINVKMDDIDDELGMNDDAMCGENESESKHPTEEVKDDPEAIEPILEDIKEDEAMETEGIHENVEAEEKEEGCTMDVEDTEEPMLVDDDEEPKQAENVVQKGLIEEKTTESGQDPENSGGLVEDEAVNENVSQGEAESCKDETEDTAEDTQTQLCSDPLAEEAPEAEQGTESCKAVDQDEMNEGIEDTEQDETENKEATETSDQDETIEGNEDTEQDETENKKATETSDQDEMIEGNEDTEQNETEDKATETVDQHEMIEPSEDTQEDETEVQKATETEEESDCGKTLDEDAEQITDLPKDPLAEESSENDQAAEICKDLDKEEGGECEDKNSTDVDKTEDAREASKVSSEADTVSEIKETTETPSAEDNPPRKTSDAETKEEESSDNLLDISVIRDVDEDNATAIAEQVADSQASEKSDNDELDQEDDKTDEVEDSSEPDHEADKDETMDFEEEDDTTNVCDSVVEDTCDSDAMKIDGGEESLDKERTDTPTSEEDLPLSQRLPTNKPDESKKQAGSDAEADLDTTLTPEADKPEVQPEVAPVIPTSTVPDTVTPTAEESTKEVASQKKRSLSPVQQNETPSKKIRLSEEKQLQDKQEATPKLDDAKEGQPSGNVKVLLSFQKFMQNKKIKDKLTRSDLEQFCIQKICEAIIHKTDVGELHQTVKKQEQLIENLRKDLQTLSKQARDLDIVNKKLMNELKTQNNGKKPIVPLKITRSVGLQVKLNMGAEPTRRKSTTTTATSSTPTKTASSPLVNRTRNVQTSVAGNSVVRTISQGQSPVRSPASQSTTTPILTKALSGTQQQAVQQRSSPLVTHSTPASPMKRGGPIRKSPGMAEAHKVLNNSSPLKQTPNKAPGPMKPSQPGVIDLTDEDDRVAAPKAGGAPKTVRGVPIVQKVNGGTPAKGVQAKNVVKVGQQATPPGRTVAGLPQSVRLTPNQVKNGIAIPVSTGSTTQLMYVVQPSSTANNNQKTLTLLNLPTQQLLTSGMNGSTVSMISSKSPGTVQVKQLATRKHPAPLPLPPVMPVNSTFKPVLPKPHLSIRKTDNGIILQWRMPYNLDLYESIASYQLFAYQETNAPPSTEMWRKVGDVKALALPMACTLTQFADKNKYYFAVRSVDVHKRIGAFSDPEEISL</sequence>
<feature type="compositionally biased region" description="Polar residues" evidence="2">
    <location>
        <begin position="1"/>
        <end position="14"/>
    </location>
</feature>
<feature type="compositionally biased region" description="Acidic residues" evidence="2">
    <location>
        <begin position="506"/>
        <end position="520"/>
    </location>
</feature>
<feature type="compositionally biased region" description="Basic and acidic residues" evidence="2">
    <location>
        <begin position="104"/>
        <end position="129"/>
    </location>
</feature>
<feature type="coiled-coil region" evidence="1">
    <location>
        <begin position="986"/>
        <end position="1027"/>
    </location>
</feature>
<feature type="compositionally biased region" description="Acidic residues" evidence="2">
    <location>
        <begin position="159"/>
        <end position="173"/>
    </location>
</feature>
<name>A0A653DW58_CALMS</name>
<evidence type="ECO:0000256" key="1">
    <source>
        <dbReference type="SAM" id="Coils"/>
    </source>
</evidence>
<feature type="compositionally biased region" description="Acidic residues" evidence="2">
    <location>
        <begin position="750"/>
        <end position="766"/>
    </location>
</feature>
<feature type="compositionally biased region" description="Low complexity" evidence="2">
    <location>
        <begin position="871"/>
        <end position="885"/>
    </location>
</feature>
<feature type="compositionally biased region" description="Basic and acidic residues" evidence="2">
    <location>
        <begin position="573"/>
        <end position="587"/>
    </location>
</feature>
<feature type="compositionally biased region" description="Basic and acidic residues" evidence="2">
    <location>
        <begin position="915"/>
        <end position="937"/>
    </location>
</feature>
<dbReference type="InterPro" id="IPR056565">
    <property type="entry name" value="Fn3_ATF7IP"/>
</dbReference>
<feature type="compositionally biased region" description="Acidic residues" evidence="2">
    <location>
        <begin position="528"/>
        <end position="546"/>
    </location>
</feature>
<feature type="compositionally biased region" description="Polar residues" evidence="2">
    <location>
        <begin position="302"/>
        <end position="314"/>
    </location>
</feature>
<dbReference type="EMBL" id="CAACVG010015264">
    <property type="protein sequence ID" value="VEN64302.1"/>
    <property type="molecule type" value="Genomic_DNA"/>
</dbReference>
<gene>
    <name evidence="4" type="ORF">CALMAC_LOCUS20862</name>
</gene>
<feature type="compositionally biased region" description="Low complexity" evidence="2">
    <location>
        <begin position="1065"/>
        <end position="1080"/>
    </location>
</feature>
<accession>A0A653DW58</accession>
<evidence type="ECO:0000256" key="2">
    <source>
        <dbReference type="SAM" id="MobiDB-lite"/>
    </source>
</evidence>
<protein>
    <recommendedName>
        <fullName evidence="3">Activating transcription factor 7-interacting protein Fn3 domain-containing protein</fullName>
    </recommendedName>
</protein>
<dbReference type="GO" id="GO:0005634">
    <property type="term" value="C:nucleus"/>
    <property type="evidence" value="ECO:0007669"/>
    <property type="project" value="TreeGrafter"/>
</dbReference>
<evidence type="ECO:0000313" key="5">
    <source>
        <dbReference type="Proteomes" id="UP000410492"/>
    </source>
</evidence>
<feature type="compositionally biased region" description="Basic and acidic residues" evidence="2">
    <location>
        <begin position="644"/>
        <end position="674"/>
    </location>
</feature>
<dbReference type="PANTHER" id="PTHR23210:SF26">
    <property type="entry name" value="ACTIVATING TRANSCRIPTION FACTOR 7-INTERACTING PROTEIN 1"/>
    <property type="match status" value="1"/>
</dbReference>
<feature type="compositionally biased region" description="Basic and acidic residues" evidence="2">
    <location>
        <begin position="801"/>
        <end position="818"/>
    </location>
</feature>
<dbReference type="PANTHER" id="PTHR23210">
    <property type="entry name" value="ACTIVATING TRANSCRIPTION FACTOR 7 INTERACTING PROTEIN"/>
    <property type="match status" value="1"/>
</dbReference>
<organism evidence="4 5">
    <name type="scientific">Callosobruchus maculatus</name>
    <name type="common">Southern cowpea weevil</name>
    <name type="synonym">Pulse bruchid</name>
    <dbReference type="NCBI Taxonomy" id="64391"/>
    <lineage>
        <taxon>Eukaryota</taxon>
        <taxon>Metazoa</taxon>
        <taxon>Ecdysozoa</taxon>
        <taxon>Arthropoda</taxon>
        <taxon>Hexapoda</taxon>
        <taxon>Insecta</taxon>
        <taxon>Pterygota</taxon>
        <taxon>Neoptera</taxon>
        <taxon>Endopterygota</taxon>
        <taxon>Coleoptera</taxon>
        <taxon>Polyphaga</taxon>
        <taxon>Cucujiformia</taxon>
        <taxon>Chrysomeloidea</taxon>
        <taxon>Chrysomelidae</taxon>
        <taxon>Bruchinae</taxon>
        <taxon>Bruchini</taxon>
        <taxon>Callosobruchus</taxon>
    </lineage>
</organism>